<gene>
    <name evidence="2" type="ORF">N656DRAFT_767874</name>
</gene>
<dbReference type="RefSeq" id="XP_064671123.1">
    <property type="nucleotide sequence ID" value="XM_064813585.1"/>
</dbReference>
<feature type="compositionally biased region" description="Polar residues" evidence="1">
    <location>
        <begin position="131"/>
        <end position="140"/>
    </location>
</feature>
<name>A0AAN6TFM7_9PEZI</name>
<evidence type="ECO:0000313" key="2">
    <source>
        <dbReference type="EMBL" id="KAK4113553.1"/>
    </source>
</evidence>
<keyword evidence="3" id="KW-1185">Reference proteome</keyword>
<proteinExistence type="predicted"/>
<feature type="compositionally biased region" description="Polar residues" evidence="1">
    <location>
        <begin position="755"/>
        <end position="766"/>
    </location>
</feature>
<dbReference type="Proteomes" id="UP001302812">
    <property type="component" value="Unassembled WGS sequence"/>
</dbReference>
<feature type="compositionally biased region" description="Polar residues" evidence="1">
    <location>
        <begin position="148"/>
        <end position="162"/>
    </location>
</feature>
<evidence type="ECO:0000313" key="3">
    <source>
        <dbReference type="Proteomes" id="UP001302812"/>
    </source>
</evidence>
<accession>A0AAN6TFM7</accession>
<dbReference type="EMBL" id="MU853339">
    <property type="protein sequence ID" value="KAK4113553.1"/>
    <property type="molecule type" value="Genomic_DNA"/>
</dbReference>
<evidence type="ECO:0000256" key="1">
    <source>
        <dbReference type="SAM" id="MobiDB-lite"/>
    </source>
</evidence>
<feature type="region of interest" description="Disordered" evidence="1">
    <location>
        <begin position="129"/>
        <end position="179"/>
    </location>
</feature>
<feature type="region of interest" description="Disordered" evidence="1">
    <location>
        <begin position="1"/>
        <end position="28"/>
    </location>
</feature>
<sequence length="803" mass="86585">MAGPPSQPLPEGSANKAAAEEKEKTGMSEWSIQQAMMDDLGLARLEELPLEDDKHDRDHRRHHPGGGFELRDRRPRDRVTLDPRWSNAISSGTFKDEDAAAVEGLSDLGGGRLYDTAQSQKQLLNRKEAAKNQTKSLLSRSNEKFTRQPANQGQLPNDTIQSNKRKRVSDQYNGPRARPNFLSEINKAMSRPAVLTPLSRPNQRTAKFNNTQVAASSRPALVSASAPAIPPPAPAIPLPGPVIPVGENASPSGLAFELENVIFKATITFLSRDINPAIPAMVFLSAAPAPMLGWFRIVAYSQVYRQWPISAWQDYTSGDTLQLGVFFMDSTSVSQGYELFFKEKEQMVEFLNSVHSLRESEKKGIATLKSPGAAAPVAHPGPVAAQSPKPTEHLMLLAAPEVQQPNIAAGYPNVPAVNEAAAAVAASTMTKPPSPLISAVKIDHASDEEHGKTPIGTLIDLEADGAVSAPSQAPSEAMEILSTLDLYDDSNDVSSSTSEAQLFQEQIVTTARKILGVFLLSSVGGETMDELSQTVEGIKAGIMEFVAQSAKDRELSVQKQQALEKMVNDVFDSLEVQRLPETDCTNNKQARIQYTVDELLALQPSATTPPAHLTSIQLPLNNPSKSDACPDSGLKTSRWASAGTDFKHESCFTGPAYEKKWPKRSELSELARLDPQKQVTAGTEDLIDYYFPHPEVGIDRGAKLADNPAVASDKGHGAGQSMPELEDVEALRQKISRLSLEPDSSQASIEAVTKSLPSSSANPQATPVVQPAIQPAVRGLGASRHSAALVPASSGQFKFHIPK</sequence>
<reference evidence="2" key="1">
    <citation type="journal article" date="2023" name="Mol. Phylogenet. Evol.">
        <title>Genome-scale phylogeny and comparative genomics of the fungal order Sordariales.</title>
        <authorList>
            <person name="Hensen N."/>
            <person name="Bonometti L."/>
            <person name="Westerberg I."/>
            <person name="Brannstrom I.O."/>
            <person name="Guillou S."/>
            <person name="Cros-Aarteil S."/>
            <person name="Calhoun S."/>
            <person name="Haridas S."/>
            <person name="Kuo A."/>
            <person name="Mondo S."/>
            <person name="Pangilinan J."/>
            <person name="Riley R."/>
            <person name="LaButti K."/>
            <person name="Andreopoulos B."/>
            <person name="Lipzen A."/>
            <person name="Chen C."/>
            <person name="Yan M."/>
            <person name="Daum C."/>
            <person name="Ng V."/>
            <person name="Clum A."/>
            <person name="Steindorff A."/>
            <person name="Ohm R.A."/>
            <person name="Martin F."/>
            <person name="Silar P."/>
            <person name="Natvig D.O."/>
            <person name="Lalanne C."/>
            <person name="Gautier V."/>
            <person name="Ament-Velasquez S.L."/>
            <person name="Kruys A."/>
            <person name="Hutchinson M.I."/>
            <person name="Powell A.J."/>
            <person name="Barry K."/>
            <person name="Miller A.N."/>
            <person name="Grigoriev I.V."/>
            <person name="Debuchy R."/>
            <person name="Gladieux P."/>
            <person name="Hiltunen Thoren M."/>
            <person name="Johannesson H."/>
        </authorList>
    </citation>
    <scope>NUCLEOTIDE SEQUENCE</scope>
    <source>
        <strain evidence="2">CBS 508.74</strain>
    </source>
</reference>
<feature type="compositionally biased region" description="Basic and acidic residues" evidence="1">
    <location>
        <begin position="47"/>
        <end position="56"/>
    </location>
</feature>
<feature type="compositionally biased region" description="Basic and acidic residues" evidence="1">
    <location>
        <begin position="69"/>
        <end position="79"/>
    </location>
</feature>
<feature type="region of interest" description="Disordered" evidence="1">
    <location>
        <begin position="742"/>
        <end position="766"/>
    </location>
</feature>
<reference evidence="2" key="2">
    <citation type="submission" date="2023-05" db="EMBL/GenBank/DDBJ databases">
        <authorList>
            <consortium name="Lawrence Berkeley National Laboratory"/>
            <person name="Steindorff A."/>
            <person name="Hensen N."/>
            <person name="Bonometti L."/>
            <person name="Westerberg I."/>
            <person name="Brannstrom I.O."/>
            <person name="Guillou S."/>
            <person name="Cros-Aarteil S."/>
            <person name="Calhoun S."/>
            <person name="Haridas S."/>
            <person name="Kuo A."/>
            <person name="Mondo S."/>
            <person name="Pangilinan J."/>
            <person name="Riley R."/>
            <person name="Labutti K."/>
            <person name="Andreopoulos B."/>
            <person name="Lipzen A."/>
            <person name="Chen C."/>
            <person name="Yanf M."/>
            <person name="Daum C."/>
            <person name="Ng V."/>
            <person name="Clum A."/>
            <person name="Ohm R."/>
            <person name="Martin F."/>
            <person name="Silar P."/>
            <person name="Natvig D."/>
            <person name="Lalanne C."/>
            <person name="Gautier V."/>
            <person name="Ament-Velasquez S.L."/>
            <person name="Kruys A."/>
            <person name="Hutchinson M.I."/>
            <person name="Powell A.J."/>
            <person name="Barry K."/>
            <person name="Miller A.N."/>
            <person name="Grigoriev I.V."/>
            <person name="Debuchy R."/>
            <person name="Gladieux P."/>
            <person name="Thoren M.H."/>
            <person name="Johannesson H."/>
        </authorList>
    </citation>
    <scope>NUCLEOTIDE SEQUENCE</scope>
    <source>
        <strain evidence="2">CBS 508.74</strain>
    </source>
</reference>
<dbReference type="GeneID" id="89937710"/>
<feature type="region of interest" description="Disordered" evidence="1">
    <location>
        <begin position="47"/>
        <end position="79"/>
    </location>
</feature>
<comment type="caution">
    <text evidence="2">The sequence shown here is derived from an EMBL/GenBank/DDBJ whole genome shotgun (WGS) entry which is preliminary data.</text>
</comment>
<organism evidence="2 3">
    <name type="scientific">Canariomyces notabilis</name>
    <dbReference type="NCBI Taxonomy" id="2074819"/>
    <lineage>
        <taxon>Eukaryota</taxon>
        <taxon>Fungi</taxon>
        <taxon>Dikarya</taxon>
        <taxon>Ascomycota</taxon>
        <taxon>Pezizomycotina</taxon>
        <taxon>Sordariomycetes</taxon>
        <taxon>Sordariomycetidae</taxon>
        <taxon>Sordariales</taxon>
        <taxon>Chaetomiaceae</taxon>
        <taxon>Canariomyces</taxon>
    </lineage>
</organism>
<protein>
    <submittedName>
        <fullName evidence="2">Uncharacterized protein</fullName>
    </submittedName>
</protein>
<dbReference type="AlphaFoldDB" id="A0AAN6TFM7"/>